<dbReference type="AlphaFoldDB" id="A0A6A6DCY2"/>
<evidence type="ECO:0000256" key="2">
    <source>
        <dbReference type="SAM" id="Phobius"/>
    </source>
</evidence>
<feature type="compositionally biased region" description="Low complexity" evidence="1">
    <location>
        <begin position="260"/>
        <end position="270"/>
    </location>
</feature>
<feature type="compositionally biased region" description="Polar residues" evidence="1">
    <location>
        <begin position="207"/>
        <end position="230"/>
    </location>
</feature>
<protein>
    <submittedName>
        <fullName evidence="3">Uncharacterized protein</fullName>
    </submittedName>
</protein>
<proteinExistence type="predicted"/>
<keyword evidence="2" id="KW-1133">Transmembrane helix</keyword>
<dbReference type="Proteomes" id="UP000800200">
    <property type="component" value="Unassembled WGS sequence"/>
</dbReference>
<keyword evidence="4" id="KW-1185">Reference proteome</keyword>
<organism evidence="3 4">
    <name type="scientific">Zopfia rhizophila CBS 207.26</name>
    <dbReference type="NCBI Taxonomy" id="1314779"/>
    <lineage>
        <taxon>Eukaryota</taxon>
        <taxon>Fungi</taxon>
        <taxon>Dikarya</taxon>
        <taxon>Ascomycota</taxon>
        <taxon>Pezizomycotina</taxon>
        <taxon>Dothideomycetes</taxon>
        <taxon>Dothideomycetes incertae sedis</taxon>
        <taxon>Zopfiaceae</taxon>
        <taxon>Zopfia</taxon>
    </lineage>
</organism>
<evidence type="ECO:0000313" key="4">
    <source>
        <dbReference type="Proteomes" id="UP000800200"/>
    </source>
</evidence>
<keyword evidence="2" id="KW-0812">Transmembrane</keyword>
<evidence type="ECO:0000256" key="1">
    <source>
        <dbReference type="SAM" id="MobiDB-lite"/>
    </source>
</evidence>
<dbReference type="OrthoDB" id="3795687at2759"/>
<evidence type="ECO:0000313" key="3">
    <source>
        <dbReference type="EMBL" id="KAF2176222.1"/>
    </source>
</evidence>
<dbReference type="EMBL" id="ML994713">
    <property type="protein sequence ID" value="KAF2176222.1"/>
    <property type="molecule type" value="Genomic_DNA"/>
</dbReference>
<feature type="region of interest" description="Disordered" evidence="1">
    <location>
        <begin position="1"/>
        <end position="60"/>
    </location>
</feature>
<accession>A0A6A6DCY2</accession>
<gene>
    <name evidence="3" type="ORF">K469DRAFT_761143</name>
</gene>
<name>A0A6A6DCY2_9PEZI</name>
<keyword evidence="2" id="KW-0472">Membrane</keyword>
<sequence>MTPTTRLKSNPECKSDYMGAKKPGRGHSKEGDDPEKSSGGIVKQKATSKREVPDTELAQASPAAARIRPLFSVQAGPFLSAAAGGCRAKKVSCPYCEYELCLKLQPPMRMRSPRRPLRRWERSLALTVESRLRKTVVAIMCTVGSAIIIGVGSVKLMQHRAGCQYLKPIVQGPADYYNVPLGALAAVLHGGRNGAAEAQGRIIKGVSSKSSKAQPIINQTTMRLSRSSTRGVRASEFPRDPSAEAPSPKFQPPQANSPQSRSSEAPSPEARSSHAPIKVKDMIPVDTSNDDGIKIPSPIPSFPKPLALSYRNFNQYYQIHKTVDKTRMEVGSALISSMIQHFFPSPAFKARRLSSQKQGLFETIPAEGTVFWTISGKQDDASNRRVRRSDQEVGSSAFSLENSATTLVDEKSESKVDVLFAVVTGREFLDRSERKGSGRRKSFKIKFSSAFSSNRGVLLLEEKVFRSGYVVFLGGRTKPTMPTLEFYTYDVDGEDGLTFVPYFGHSDFRPDGFESNSFSLESEEAEKVNQIFKTIASSERANASRQRDYPLKRPKESINPSGLFRLFEIESSRWGNASKEMNDAYRMITDSENASITGEHLKSIRIDSAGRLVTSDGHFLTKDKAAEAKRLTKARRIKFAVPQPKASGKDTVEKKL</sequence>
<feature type="transmembrane region" description="Helical" evidence="2">
    <location>
        <begin position="136"/>
        <end position="157"/>
    </location>
</feature>
<feature type="compositionally biased region" description="Basic and acidic residues" evidence="1">
    <location>
        <begin position="27"/>
        <end position="36"/>
    </location>
</feature>
<reference evidence="3" key="1">
    <citation type="journal article" date="2020" name="Stud. Mycol.">
        <title>101 Dothideomycetes genomes: a test case for predicting lifestyles and emergence of pathogens.</title>
        <authorList>
            <person name="Haridas S."/>
            <person name="Albert R."/>
            <person name="Binder M."/>
            <person name="Bloem J."/>
            <person name="Labutti K."/>
            <person name="Salamov A."/>
            <person name="Andreopoulos B."/>
            <person name="Baker S."/>
            <person name="Barry K."/>
            <person name="Bills G."/>
            <person name="Bluhm B."/>
            <person name="Cannon C."/>
            <person name="Castanera R."/>
            <person name="Culley D."/>
            <person name="Daum C."/>
            <person name="Ezra D."/>
            <person name="Gonzalez J."/>
            <person name="Henrissat B."/>
            <person name="Kuo A."/>
            <person name="Liang C."/>
            <person name="Lipzen A."/>
            <person name="Lutzoni F."/>
            <person name="Magnuson J."/>
            <person name="Mondo S."/>
            <person name="Nolan M."/>
            <person name="Ohm R."/>
            <person name="Pangilinan J."/>
            <person name="Park H.-J."/>
            <person name="Ramirez L."/>
            <person name="Alfaro M."/>
            <person name="Sun H."/>
            <person name="Tritt A."/>
            <person name="Yoshinaga Y."/>
            <person name="Zwiers L.-H."/>
            <person name="Turgeon B."/>
            <person name="Goodwin S."/>
            <person name="Spatafora J."/>
            <person name="Crous P."/>
            <person name="Grigoriev I."/>
        </authorList>
    </citation>
    <scope>NUCLEOTIDE SEQUENCE</scope>
    <source>
        <strain evidence="3">CBS 207.26</strain>
    </source>
</reference>
<feature type="region of interest" description="Disordered" evidence="1">
    <location>
        <begin position="206"/>
        <end position="290"/>
    </location>
</feature>